<evidence type="ECO:0000313" key="3">
    <source>
        <dbReference type="EMBL" id="SDB83997.1"/>
    </source>
</evidence>
<dbReference type="InterPro" id="IPR011640">
    <property type="entry name" value="Fe2_transport_prot_B_C"/>
</dbReference>
<evidence type="ECO:0000259" key="2">
    <source>
        <dbReference type="PROSITE" id="PS51711"/>
    </source>
</evidence>
<dbReference type="Pfam" id="PF07664">
    <property type="entry name" value="FeoB_C"/>
    <property type="match status" value="1"/>
</dbReference>
<sequence length="569" mass="63422">MSCHNQEEVRKGESHTLLVGRPNVGKSVVFSKLTDRHVQSANYEGTTVDVLQAHISHKQKSHLLTDAPGVYLLDGETETDQLTHHWLEQPNTDLVVVLDGTQLERELPFLYQLLNKQKPTLVLINFSDLAMKRNISVDVDALSEKLGVPFLMIKATDNDWVEKAKEQIFSLKTQDVNRTLPPLVEALRTIKREPSETLWSDRLNHLLIHPVYGLFFLFFSMALAIGFVVGGGKAIRSVILLPLVNGVWRPFIEGLITQLTSDGLLQQLLIGEYGVLIKGIEWPFALILPYVFLFYIILSLFEDTGYLARVSVLLDGLFSKMGLPGQAIVPFMLGYGCSVPAILGTRTLRSRKERLMVTMMVSVGVPCTAQTGAFIALLGDRSLLALGFVFLMSIIVIVFTGWIMHKFLKTEREPVIIDLPPLLMPDRTAFIKKLTYRMKHFIFEAEVPMVLGILLAAFLVETNALVAISSWIEPVMVNLLGLPKEASLALLLGIIRRELAVMPLLEMDLTTLQLTTGAMIALFYLPCLSVLMVIIKEFKLRFGILVFVSTIGIALVVGTLVNQIGHLVL</sequence>
<feature type="transmembrane region" description="Helical" evidence="1">
    <location>
        <begin position="383"/>
        <end position="404"/>
    </location>
</feature>
<keyword evidence="1" id="KW-0812">Transmembrane</keyword>
<dbReference type="GO" id="GO:0005886">
    <property type="term" value="C:plasma membrane"/>
    <property type="evidence" value="ECO:0007669"/>
    <property type="project" value="TreeGrafter"/>
</dbReference>
<feature type="transmembrane region" description="Helical" evidence="1">
    <location>
        <begin position="321"/>
        <end position="343"/>
    </location>
</feature>
<proteinExistence type="predicted"/>
<dbReference type="PANTHER" id="PTHR43185">
    <property type="entry name" value="FERROUS IRON TRANSPORT PROTEIN B"/>
    <property type="match status" value="1"/>
</dbReference>
<dbReference type="RefSeq" id="WP_090792386.1">
    <property type="nucleotide sequence ID" value="NZ_FMYI01000001.1"/>
</dbReference>
<dbReference type="InterPro" id="IPR050860">
    <property type="entry name" value="FeoB_GTPase"/>
</dbReference>
<dbReference type="PROSITE" id="PS51711">
    <property type="entry name" value="G_FEOB"/>
    <property type="match status" value="1"/>
</dbReference>
<keyword evidence="1" id="KW-0472">Membrane</keyword>
<feature type="transmembrane region" description="Helical" evidence="1">
    <location>
        <begin position="211"/>
        <end position="230"/>
    </location>
</feature>
<name>A0A1G6GPV4_9BACI</name>
<feature type="transmembrane region" description="Helical" evidence="1">
    <location>
        <begin position="542"/>
        <end position="561"/>
    </location>
</feature>
<dbReference type="InterPro" id="IPR011642">
    <property type="entry name" value="Gate_dom"/>
</dbReference>
<dbReference type="AlphaFoldDB" id="A0A1G6GPV4"/>
<dbReference type="STRING" id="1612202.SAMN05421734_101374"/>
<accession>A0A1G6GPV4</accession>
<dbReference type="Pfam" id="PF07670">
    <property type="entry name" value="Gate"/>
    <property type="match status" value="2"/>
</dbReference>
<evidence type="ECO:0000313" key="4">
    <source>
        <dbReference type="Proteomes" id="UP000242949"/>
    </source>
</evidence>
<feature type="transmembrane region" description="Helical" evidence="1">
    <location>
        <begin position="447"/>
        <end position="472"/>
    </location>
</feature>
<feature type="domain" description="FeoB-type G" evidence="2">
    <location>
        <begin position="13"/>
        <end position="174"/>
    </location>
</feature>
<protein>
    <submittedName>
        <fullName evidence="3">Ferrous iron transport protein B</fullName>
    </submittedName>
</protein>
<dbReference type="GO" id="GO:0015093">
    <property type="term" value="F:ferrous iron transmembrane transporter activity"/>
    <property type="evidence" value="ECO:0007669"/>
    <property type="project" value="InterPro"/>
</dbReference>
<organism evidence="3 4">
    <name type="scientific">Pelagirhabdus alkalitolerans</name>
    <dbReference type="NCBI Taxonomy" id="1612202"/>
    <lineage>
        <taxon>Bacteria</taxon>
        <taxon>Bacillati</taxon>
        <taxon>Bacillota</taxon>
        <taxon>Bacilli</taxon>
        <taxon>Bacillales</taxon>
        <taxon>Bacillaceae</taxon>
        <taxon>Pelagirhabdus</taxon>
    </lineage>
</organism>
<dbReference type="EMBL" id="FMYI01000001">
    <property type="protein sequence ID" value="SDB83997.1"/>
    <property type="molecule type" value="Genomic_DNA"/>
</dbReference>
<feature type="transmembrane region" description="Helical" evidence="1">
    <location>
        <begin position="355"/>
        <end position="377"/>
    </location>
</feature>
<feature type="transmembrane region" description="Helical" evidence="1">
    <location>
        <begin position="282"/>
        <end position="301"/>
    </location>
</feature>
<dbReference type="PANTHER" id="PTHR43185:SF1">
    <property type="entry name" value="FE(2+) TRANSPORTER FEOB"/>
    <property type="match status" value="1"/>
</dbReference>
<dbReference type="InterPro" id="IPR027417">
    <property type="entry name" value="P-loop_NTPase"/>
</dbReference>
<reference evidence="4" key="1">
    <citation type="submission" date="2016-09" db="EMBL/GenBank/DDBJ databases">
        <authorList>
            <person name="Varghese N."/>
            <person name="Submissions S."/>
        </authorList>
    </citation>
    <scope>NUCLEOTIDE SEQUENCE [LARGE SCALE GENOMIC DNA]</scope>
    <source>
        <strain evidence="4">S5</strain>
    </source>
</reference>
<dbReference type="InterPro" id="IPR030389">
    <property type="entry name" value="G_FEOB_dom"/>
</dbReference>
<evidence type="ECO:0000256" key="1">
    <source>
        <dbReference type="SAM" id="Phobius"/>
    </source>
</evidence>
<keyword evidence="1" id="KW-1133">Transmembrane helix</keyword>
<dbReference type="Proteomes" id="UP000242949">
    <property type="component" value="Unassembled WGS sequence"/>
</dbReference>
<gene>
    <name evidence="3" type="ORF">SAMN05421734_101374</name>
</gene>
<dbReference type="OrthoDB" id="9809127at2"/>
<dbReference type="SUPFAM" id="SSF52540">
    <property type="entry name" value="P-loop containing nucleoside triphosphate hydrolases"/>
    <property type="match status" value="1"/>
</dbReference>
<dbReference type="GO" id="GO:0005525">
    <property type="term" value="F:GTP binding"/>
    <property type="evidence" value="ECO:0007669"/>
    <property type="project" value="InterPro"/>
</dbReference>
<dbReference type="Gene3D" id="3.40.50.300">
    <property type="entry name" value="P-loop containing nucleotide triphosphate hydrolases"/>
    <property type="match status" value="1"/>
</dbReference>
<dbReference type="Pfam" id="PF02421">
    <property type="entry name" value="FeoB_N"/>
    <property type="match status" value="1"/>
</dbReference>
<keyword evidence="4" id="KW-1185">Reference proteome</keyword>
<feature type="transmembrane region" description="Helical" evidence="1">
    <location>
        <begin position="512"/>
        <end position="535"/>
    </location>
</feature>